<feature type="compositionally biased region" description="Basic and acidic residues" evidence="1">
    <location>
        <begin position="1"/>
        <end position="13"/>
    </location>
</feature>
<accession>A0A9N7VJF6</accession>
<name>A0A9N7VJF6_PLEPL</name>
<comment type="caution">
    <text evidence="2">The sequence shown here is derived from an EMBL/GenBank/DDBJ whole genome shotgun (WGS) entry which is preliminary data.</text>
</comment>
<reference evidence="2" key="1">
    <citation type="submission" date="2020-03" db="EMBL/GenBank/DDBJ databases">
        <authorList>
            <person name="Weist P."/>
        </authorList>
    </citation>
    <scope>NUCLEOTIDE SEQUENCE</scope>
</reference>
<evidence type="ECO:0000313" key="3">
    <source>
        <dbReference type="Proteomes" id="UP001153269"/>
    </source>
</evidence>
<keyword evidence="3" id="KW-1185">Reference proteome</keyword>
<feature type="region of interest" description="Disordered" evidence="1">
    <location>
        <begin position="1"/>
        <end position="46"/>
    </location>
</feature>
<feature type="compositionally biased region" description="Acidic residues" evidence="1">
    <location>
        <begin position="21"/>
        <end position="35"/>
    </location>
</feature>
<gene>
    <name evidence="2" type="ORF">PLEPLA_LOCUS38942</name>
</gene>
<evidence type="ECO:0000256" key="1">
    <source>
        <dbReference type="SAM" id="MobiDB-lite"/>
    </source>
</evidence>
<proteinExistence type="predicted"/>
<dbReference type="EMBL" id="CADEAL010004082">
    <property type="protein sequence ID" value="CAB1451249.1"/>
    <property type="molecule type" value="Genomic_DNA"/>
</dbReference>
<dbReference type="AlphaFoldDB" id="A0A9N7VJF6"/>
<evidence type="ECO:0000313" key="2">
    <source>
        <dbReference type="EMBL" id="CAB1451249.1"/>
    </source>
</evidence>
<sequence length="141" mass="15595">MRERMRAGLKEAAADCCKNNEEEEGKGEESGEEEDSVRRTSLCPARMHPHSRVPKILLFQKKTRDSRPGVFSGLEGMRAHWCCSASLDEGRQVRDGATPHFLSQWPYRSPPLDGALAPPLKQDSPGASPALTEDTHSRGLL</sequence>
<organism evidence="2 3">
    <name type="scientific">Pleuronectes platessa</name>
    <name type="common">European plaice</name>
    <dbReference type="NCBI Taxonomy" id="8262"/>
    <lineage>
        <taxon>Eukaryota</taxon>
        <taxon>Metazoa</taxon>
        <taxon>Chordata</taxon>
        <taxon>Craniata</taxon>
        <taxon>Vertebrata</taxon>
        <taxon>Euteleostomi</taxon>
        <taxon>Actinopterygii</taxon>
        <taxon>Neopterygii</taxon>
        <taxon>Teleostei</taxon>
        <taxon>Neoteleostei</taxon>
        <taxon>Acanthomorphata</taxon>
        <taxon>Carangaria</taxon>
        <taxon>Pleuronectiformes</taxon>
        <taxon>Pleuronectoidei</taxon>
        <taxon>Pleuronectidae</taxon>
        <taxon>Pleuronectes</taxon>
    </lineage>
</organism>
<feature type="region of interest" description="Disordered" evidence="1">
    <location>
        <begin position="102"/>
        <end position="141"/>
    </location>
</feature>
<dbReference type="Proteomes" id="UP001153269">
    <property type="component" value="Unassembled WGS sequence"/>
</dbReference>
<protein>
    <submittedName>
        <fullName evidence="2">Uncharacterized protein</fullName>
    </submittedName>
</protein>